<proteinExistence type="inferred from homology"/>
<dbReference type="PRINTS" id="PR01050">
    <property type="entry name" value="PYRUVTKNASE"/>
</dbReference>
<evidence type="ECO:0000256" key="1">
    <source>
        <dbReference type="ARBA" id="ARBA00001958"/>
    </source>
</evidence>
<dbReference type="InterPro" id="IPR018209">
    <property type="entry name" value="Pyrv_Knase_AS"/>
</dbReference>
<evidence type="ECO:0000256" key="4">
    <source>
        <dbReference type="ARBA" id="ARBA00011881"/>
    </source>
</evidence>
<dbReference type="SUPFAM" id="SSF52935">
    <property type="entry name" value="PK C-terminal domain-like"/>
    <property type="match status" value="1"/>
</dbReference>
<sequence length="483" mass="51817">MRRAKIVCTLGPAVAGAEKILQLANAGMDVARLNMSHGVQADHEQNYQWVREAADKVGKAIAILADLQGPKIRLGLFAAGPVMLNAGSTFTITTDDILGDETRCSTTYKGLPGDVNVGDEILIDDGRMRLRATKVTKTDVTCAVETTGPVSNNKGINLPGVMVSVPAMSEKDNEDLRFALRLGVDFIALSFVRSASDYDDVRKIMDEEGIVVPVIAKIEKPQAVQNLDGIMDAFDGVMVARGDLGVELPLEDVPIVQKLIVEKARRNAKPVIVATQMLESMISAPRPTRAEASDVANAVLDGADAVMLSGETSVGEYPIHTVNTMARIVESTEDHGLPRMAAFVWKPRTKSGVICRAASEVAEAVDARFLVAFTTTGDSARRMTRYRSRVPVIAFTPDPKVRSQLALSWGIETFLVPEVKHTDDMVLQVDKALLEIGRCGEGQQVVIVAGSPPGIPGSTNALRIHNMGDAINRVAPAYGDPQG</sequence>
<dbReference type="InterPro" id="IPR001697">
    <property type="entry name" value="Pyr_Knase"/>
</dbReference>
<comment type="pathway">
    <text evidence="2 16">Carbohydrate degradation; glycolysis; pyruvate from D-glyceraldehyde 3-phosphate: step 5/5.</text>
</comment>
<dbReference type="Gene3D" id="3.20.20.60">
    <property type="entry name" value="Phosphoenolpyruvate-binding domains"/>
    <property type="match status" value="1"/>
</dbReference>
<evidence type="ECO:0000259" key="18">
    <source>
        <dbReference type="Pfam" id="PF02887"/>
    </source>
</evidence>
<evidence type="ECO:0000313" key="19">
    <source>
        <dbReference type="EMBL" id="MDR7087109.1"/>
    </source>
</evidence>
<name>A0ABU1UPM1_9ACTN</name>
<dbReference type="PROSITE" id="PS00110">
    <property type="entry name" value="PYRUVATE_KINASE"/>
    <property type="match status" value="1"/>
</dbReference>
<dbReference type="NCBIfam" id="TIGR01064">
    <property type="entry name" value="pyruv_kin"/>
    <property type="match status" value="1"/>
</dbReference>
<evidence type="ECO:0000256" key="6">
    <source>
        <dbReference type="ARBA" id="ARBA00018587"/>
    </source>
</evidence>
<dbReference type="GO" id="GO:0004743">
    <property type="term" value="F:pyruvate kinase activity"/>
    <property type="evidence" value="ECO:0007669"/>
    <property type="project" value="UniProtKB-EC"/>
</dbReference>
<dbReference type="Pfam" id="PF00224">
    <property type="entry name" value="PK"/>
    <property type="match status" value="1"/>
</dbReference>
<reference evidence="19 20" key="1">
    <citation type="submission" date="2023-07" db="EMBL/GenBank/DDBJ databases">
        <title>Sorghum-associated microbial communities from plants grown in Nebraska, USA.</title>
        <authorList>
            <person name="Schachtman D."/>
        </authorList>
    </citation>
    <scope>NUCLEOTIDE SEQUENCE [LARGE SCALE GENOMIC DNA]</scope>
    <source>
        <strain evidence="19 20">BE248</strain>
    </source>
</reference>
<dbReference type="EMBL" id="JAVDWH010000001">
    <property type="protein sequence ID" value="MDR7087109.1"/>
    <property type="molecule type" value="Genomic_DNA"/>
</dbReference>
<evidence type="ECO:0000256" key="15">
    <source>
        <dbReference type="NCBIfam" id="TIGR01064"/>
    </source>
</evidence>
<keyword evidence="20" id="KW-1185">Reference proteome</keyword>
<comment type="catalytic activity">
    <reaction evidence="16">
        <text>pyruvate + ATP = phosphoenolpyruvate + ADP + H(+)</text>
        <dbReference type="Rhea" id="RHEA:18157"/>
        <dbReference type="ChEBI" id="CHEBI:15361"/>
        <dbReference type="ChEBI" id="CHEBI:15378"/>
        <dbReference type="ChEBI" id="CHEBI:30616"/>
        <dbReference type="ChEBI" id="CHEBI:58702"/>
        <dbReference type="ChEBI" id="CHEBI:456216"/>
        <dbReference type="EC" id="2.7.1.40"/>
    </reaction>
</comment>
<dbReference type="InterPro" id="IPR040442">
    <property type="entry name" value="Pyrv_kinase-like_dom_sf"/>
</dbReference>
<keyword evidence="12 16" id="KW-0460">Magnesium</keyword>
<keyword evidence="9" id="KW-0547">Nucleotide-binding</keyword>
<dbReference type="InterPro" id="IPR036918">
    <property type="entry name" value="Pyrv_Knase_C_sf"/>
</dbReference>
<organism evidence="19 20">
    <name type="scientific">Aeromicrobium panaciterrae</name>
    <dbReference type="NCBI Taxonomy" id="363861"/>
    <lineage>
        <taxon>Bacteria</taxon>
        <taxon>Bacillati</taxon>
        <taxon>Actinomycetota</taxon>
        <taxon>Actinomycetes</taxon>
        <taxon>Propionibacteriales</taxon>
        <taxon>Nocardioidaceae</taxon>
        <taxon>Aeromicrobium</taxon>
    </lineage>
</organism>
<dbReference type="Gene3D" id="3.40.1380.20">
    <property type="entry name" value="Pyruvate kinase, C-terminal domain"/>
    <property type="match status" value="1"/>
</dbReference>
<dbReference type="InterPro" id="IPR015795">
    <property type="entry name" value="Pyrv_Knase_C"/>
</dbReference>
<keyword evidence="11" id="KW-0067">ATP-binding</keyword>
<evidence type="ECO:0000256" key="13">
    <source>
        <dbReference type="ARBA" id="ARBA00023152"/>
    </source>
</evidence>
<protein>
    <recommendedName>
        <fullName evidence="6 15">Pyruvate kinase</fullName>
        <ecNumber evidence="5 15">2.7.1.40</ecNumber>
    </recommendedName>
</protein>
<evidence type="ECO:0000313" key="20">
    <source>
        <dbReference type="Proteomes" id="UP001257739"/>
    </source>
</evidence>
<dbReference type="NCBIfam" id="NF004886">
    <property type="entry name" value="PRK06247.1"/>
    <property type="match status" value="1"/>
</dbReference>
<evidence type="ECO:0000256" key="2">
    <source>
        <dbReference type="ARBA" id="ARBA00004997"/>
    </source>
</evidence>
<dbReference type="InterPro" id="IPR015806">
    <property type="entry name" value="Pyrv_Knase_insert_dom_sf"/>
</dbReference>
<dbReference type="InterPro" id="IPR011037">
    <property type="entry name" value="Pyrv_Knase-like_insert_dom_sf"/>
</dbReference>
<evidence type="ECO:0000256" key="9">
    <source>
        <dbReference type="ARBA" id="ARBA00022741"/>
    </source>
</evidence>
<dbReference type="InterPro" id="IPR015793">
    <property type="entry name" value="Pyrv_Knase_brl"/>
</dbReference>
<dbReference type="Pfam" id="PF02887">
    <property type="entry name" value="PK_C"/>
    <property type="match status" value="1"/>
</dbReference>
<evidence type="ECO:0000256" key="5">
    <source>
        <dbReference type="ARBA" id="ARBA00012142"/>
    </source>
</evidence>
<dbReference type="Gene3D" id="2.40.33.10">
    <property type="entry name" value="PK beta-barrel domain-like"/>
    <property type="match status" value="1"/>
</dbReference>
<evidence type="ECO:0000256" key="12">
    <source>
        <dbReference type="ARBA" id="ARBA00022842"/>
    </source>
</evidence>
<keyword evidence="13 16" id="KW-0324">Glycolysis</keyword>
<comment type="subunit">
    <text evidence="4">Homotetramer.</text>
</comment>
<comment type="caution">
    <text evidence="19">The sequence shown here is derived from an EMBL/GenBank/DDBJ whole genome shotgun (WGS) entry which is preliminary data.</text>
</comment>
<evidence type="ECO:0000256" key="14">
    <source>
        <dbReference type="ARBA" id="ARBA00023317"/>
    </source>
</evidence>
<evidence type="ECO:0000256" key="10">
    <source>
        <dbReference type="ARBA" id="ARBA00022777"/>
    </source>
</evidence>
<gene>
    <name evidence="19" type="ORF">J2X11_001948</name>
</gene>
<keyword evidence="7 16" id="KW-0808">Transferase</keyword>
<dbReference type="NCBIfam" id="NF004491">
    <property type="entry name" value="PRK05826.1"/>
    <property type="match status" value="1"/>
</dbReference>
<dbReference type="Proteomes" id="UP001257739">
    <property type="component" value="Unassembled WGS sequence"/>
</dbReference>
<dbReference type="InterPro" id="IPR015813">
    <property type="entry name" value="Pyrv/PenolPyrv_kinase-like_dom"/>
</dbReference>
<comment type="similarity">
    <text evidence="3 16">Belongs to the pyruvate kinase family.</text>
</comment>
<evidence type="ECO:0000256" key="8">
    <source>
        <dbReference type="ARBA" id="ARBA00022723"/>
    </source>
</evidence>
<keyword evidence="14 19" id="KW-0670">Pyruvate</keyword>
<dbReference type="NCBIfam" id="NF004978">
    <property type="entry name" value="PRK06354.1"/>
    <property type="match status" value="1"/>
</dbReference>
<dbReference type="RefSeq" id="WP_309970194.1">
    <property type="nucleotide sequence ID" value="NZ_JAVDWH010000001.1"/>
</dbReference>
<evidence type="ECO:0000259" key="17">
    <source>
        <dbReference type="Pfam" id="PF00224"/>
    </source>
</evidence>
<dbReference type="SUPFAM" id="SSF50800">
    <property type="entry name" value="PK beta-barrel domain-like"/>
    <property type="match status" value="1"/>
</dbReference>
<keyword evidence="8" id="KW-0479">Metal-binding</keyword>
<evidence type="ECO:0000256" key="11">
    <source>
        <dbReference type="ARBA" id="ARBA00022840"/>
    </source>
</evidence>
<feature type="domain" description="Pyruvate kinase C-terminal" evidence="18">
    <location>
        <begin position="354"/>
        <end position="465"/>
    </location>
</feature>
<dbReference type="SUPFAM" id="SSF51621">
    <property type="entry name" value="Phosphoenolpyruvate/pyruvate domain"/>
    <property type="match status" value="1"/>
</dbReference>
<keyword evidence="10 16" id="KW-0418">Kinase</keyword>
<comment type="cofactor">
    <cofactor evidence="1">
        <name>K(+)</name>
        <dbReference type="ChEBI" id="CHEBI:29103"/>
    </cofactor>
</comment>
<feature type="domain" description="Pyruvate kinase barrel" evidence="17">
    <location>
        <begin position="1"/>
        <end position="322"/>
    </location>
</feature>
<evidence type="ECO:0000256" key="3">
    <source>
        <dbReference type="ARBA" id="ARBA00008663"/>
    </source>
</evidence>
<accession>A0ABU1UPM1</accession>
<dbReference type="EC" id="2.7.1.40" evidence="5 15"/>
<evidence type="ECO:0000256" key="7">
    <source>
        <dbReference type="ARBA" id="ARBA00022679"/>
    </source>
</evidence>
<dbReference type="GO" id="GO:0016301">
    <property type="term" value="F:kinase activity"/>
    <property type="evidence" value="ECO:0007669"/>
    <property type="project" value="UniProtKB-KW"/>
</dbReference>
<evidence type="ECO:0000256" key="16">
    <source>
        <dbReference type="RuleBase" id="RU000504"/>
    </source>
</evidence>
<dbReference type="PANTHER" id="PTHR11817">
    <property type="entry name" value="PYRUVATE KINASE"/>
    <property type="match status" value="1"/>
</dbReference>